<proteinExistence type="predicted"/>
<dbReference type="InterPro" id="IPR008507">
    <property type="entry name" value="DUF789"/>
</dbReference>
<name>A0AAP0WPF3_LIQFO</name>
<comment type="caution">
    <text evidence="2">The sequence shown here is derived from an EMBL/GenBank/DDBJ whole genome shotgun (WGS) entry which is preliminary data.</text>
</comment>
<organism evidence="2 3">
    <name type="scientific">Liquidambar formosana</name>
    <name type="common">Formosan gum</name>
    <dbReference type="NCBI Taxonomy" id="63359"/>
    <lineage>
        <taxon>Eukaryota</taxon>
        <taxon>Viridiplantae</taxon>
        <taxon>Streptophyta</taxon>
        <taxon>Embryophyta</taxon>
        <taxon>Tracheophyta</taxon>
        <taxon>Spermatophyta</taxon>
        <taxon>Magnoliopsida</taxon>
        <taxon>eudicotyledons</taxon>
        <taxon>Gunneridae</taxon>
        <taxon>Pentapetalae</taxon>
        <taxon>Saxifragales</taxon>
        <taxon>Altingiaceae</taxon>
        <taxon>Liquidambar</taxon>
    </lineage>
</organism>
<keyword evidence="3" id="KW-1185">Reference proteome</keyword>
<reference evidence="2 3" key="1">
    <citation type="journal article" date="2024" name="Plant J.">
        <title>Genome sequences and population genomics reveal climatic adaptation and genomic divergence between two closely related sweetgum species.</title>
        <authorList>
            <person name="Xu W.Q."/>
            <person name="Ren C.Q."/>
            <person name="Zhang X.Y."/>
            <person name="Comes H.P."/>
            <person name="Liu X.H."/>
            <person name="Li Y.G."/>
            <person name="Kettle C.J."/>
            <person name="Jalonen R."/>
            <person name="Gaisberger H."/>
            <person name="Ma Y.Z."/>
            <person name="Qiu Y.X."/>
        </authorList>
    </citation>
    <scope>NUCLEOTIDE SEQUENCE [LARGE SCALE GENOMIC DNA]</scope>
    <source>
        <strain evidence="2">Hangzhou</strain>
    </source>
</reference>
<dbReference type="EMBL" id="JBBPBK010000011">
    <property type="protein sequence ID" value="KAK9275767.1"/>
    <property type="molecule type" value="Genomic_DNA"/>
</dbReference>
<protein>
    <submittedName>
        <fullName evidence="2">Uncharacterized protein</fullName>
    </submittedName>
</protein>
<gene>
    <name evidence="2" type="ORF">L1049_023036</name>
</gene>
<dbReference type="Pfam" id="PF05623">
    <property type="entry name" value="DUF789"/>
    <property type="match status" value="1"/>
</dbReference>
<sequence>MPRCFSLSDVWNVYDEWSAYGASSPIILNSGKTVVQYYSPSLSAIQIYTNDCYVSFRTIDGEYVEELESDSSSNYNGSSTDQEGSVQTTDQPGYVYIRYSETSNPYDRVPLSKKIREFTKTHPGLMKLRSVDLSPNSWMAVAWYPSYHIPAAGTVKELSACFLTYHMLSSSFRGLQSGISEEDVMRKRIHAWGLAYGGEISLPPFALATYKMYGKLWINPNTPDHQKIVSRQNAAFSWLRQHSFQHHDFNFFISRSRVA</sequence>
<evidence type="ECO:0000313" key="3">
    <source>
        <dbReference type="Proteomes" id="UP001415857"/>
    </source>
</evidence>
<dbReference type="AlphaFoldDB" id="A0AAP0WPF3"/>
<feature type="region of interest" description="Disordered" evidence="1">
    <location>
        <begin position="69"/>
        <end position="88"/>
    </location>
</feature>
<feature type="compositionally biased region" description="Low complexity" evidence="1">
    <location>
        <begin position="70"/>
        <end position="79"/>
    </location>
</feature>
<dbReference type="PANTHER" id="PTHR31343:SF3">
    <property type="entry name" value="DUF789 DOMAIN-CONTAINING PROTEIN"/>
    <property type="match status" value="1"/>
</dbReference>
<dbReference type="Proteomes" id="UP001415857">
    <property type="component" value="Unassembled WGS sequence"/>
</dbReference>
<evidence type="ECO:0000313" key="2">
    <source>
        <dbReference type="EMBL" id="KAK9275767.1"/>
    </source>
</evidence>
<accession>A0AAP0WPF3</accession>
<evidence type="ECO:0000256" key="1">
    <source>
        <dbReference type="SAM" id="MobiDB-lite"/>
    </source>
</evidence>
<dbReference type="PANTHER" id="PTHR31343">
    <property type="entry name" value="T15D22.8"/>
    <property type="match status" value="1"/>
</dbReference>